<evidence type="ECO:0000313" key="2">
    <source>
        <dbReference type="Proteomes" id="UP000002724"/>
    </source>
</evidence>
<dbReference type="Proteomes" id="UP000002724">
    <property type="component" value="Chromosome"/>
</dbReference>
<proteinExistence type="predicted"/>
<organism evidence="1 2">
    <name type="scientific">Pelodictyon phaeoclathratiforme (strain DSM 5477 / BU-1)</name>
    <dbReference type="NCBI Taxonomy" id="324925"/>
    <lineage>
        <taxon>Bacteria</taxon>
        <taxon>Pseudomonadati</taxon>
        <taxon>Chlorobiota</taxon>
        <taxon>Chlorobiia</taxon>
        <taxon>Chlorobiales</taxon>
        <taxon>Chlorobiaceae</taxon>
        <taxon>Chlorobium/Pelodictyon group</taxon>
        <taxon>Pelodictyon</taxon>
    </lineage>
</organism>
<gene>
    <name evidence="1" type="ordered locus">Ppha_0227</name>
</gene>
<dbReference type="STRING" id="324925.Ppha_0227"/>
<dbReference type="AlphaFoldDB" id="B4SBN9"/>
<evidence type="ECO:0000313" key="1">
    <source>
        <dbReference type="EMBL" id="ACF42564.1"/>
    </source>
</evidence>
<accession>B4SBN9</accession>
<keyword evidence="2" id="KW-1185">Reference proteome</keyword>
<dbReference type="EMBL" id="CP001110">
    <property type="protein sequence ID" value="ACF42564.1"/>
    <property type="molecule type" value="Genomic_DNA"/>
</dbReference>
<name>B4SBN9_PELPB</name>
<protein>
    <submittedName>
        <fullName evidence="1">Uncharacterized protein</fullName>
    </submittedName>
</protein>
<reference evidence="1 2" key="1">
    <citation type="submission" date="2008-06" db="EMBL/GenBank/DDBJ databases">
        <title>Complete sequence of Pelodictyon phaeoclathratiforme BU-1.</title>
        <authorList>
            <consortium name="US DOE Joint Genome Institute"/>
            <person name="Lucas S."/>
            <person name="Copeland A."/>
            <person name="Lapidus A."/>
            <person name="Glavina del Rio T."/>
            <person name="Dalin E."/>
            <person name="Tice H."/>
            <person name="Bruce D."/>
            <person name="Goodwin L."/>
            <person name="Pitluck S."/>
            <person name="Schmutz J."/>
            <person name="Larimer F."/>
            <person name="Land M."/>
            <person name="Hauser L."/>
            <person name="Kyrpides N."/>
            <person name="Mikhailova N."/>
            <person name="Liu Z."/>
            <person name="Li T."/>
            <person name="Zhao F."/>
            <person name="Overmann J."/>
            <person name="Bryant D.A."/>
            <person name="Richardson P."/>
        </authorList>
    </citation>
    <scope>NUCLEOTIDE SEQUENCE [LARGE SCALE GENOMIC DNA]</scope>
    <source>
        <strain evidence="2">DSM 5477 / BU-1</strain>
    </source>
</reference>
<dbReference type="KEGG" id="pph:Ppha_0227"/>
<sequence length="54" mass="5909">MPRAYAREELGVGVTCLFSDVPVDLFAEIAPVLDVTPDVHLNVNGAIGIHYYLH</sequence>
<dbReference type="HOGENOM" id="CLU_3046328_0_0_10"/>